<evidence type="ECO:0000313" key="11">
    <source>
        <dbReference type="Proteomes" id="UP000593573"/>
    </source>
</evidence>
<accession>A0A7J8W5E2</accession>
<dbReference type="OrthoDB" id="544400at2759"/>
<dbReference type="InterPro" id="IPR011009">
    <property type="entry name" value="Kinase-like_dom_sf"/>
</dbReference>
<dbReference type="InterPro" id="IPR000719">
    <property type="entry name" value="Prot_kinase_dom"/>
</dbReference>
<dbReference type="Pfam" id="PF07714">
    <property type="entry name" value="PK_Tyr_Ser-Thr"/>
    <property type="match status" value="1"/>
</dbReference>
<name>A0A7J8W5E2_9ROSI</name>
<feature type="binding site" evidence="8">
    <location>
        <position position="31"/>
    </location>
    <ligand>
        <name>ATP</name>
        <dbReference type="ChEBI" id="CHEBI:30616"/>
    </ligand>
</feature>
<keyword evidence="2" id="KW-0723">Serine/threonine-protein kinase</keyword>
<comment type="caution">
    <text evidence="10">The sequence shown here is derived from an EMBL/GenBank/DDBJ whole genome shotgun (WGS) entry which is preliminary data.</text>
</comment>
<proteinExistence type="predicted"/>
<feature type="domain" description="Protein kinase" evidence="9">
    <location>
        <begin position="1"/>
        <end position="132"/>
    </location>
</feature>
<keyword evidence="5" id="KW-1133">Transmembrane helix</keyword>
<evidence type="ECO:0000259" key="9">
    <source>
        <dbReference type="PROSITE" id="PS50011"/>
    </source>
</evidence>
<comment type="subcellular location">
    <subcellularLocation>
        <location evidence="1">Membrane</location>
        <topology evidence="1">Single-pass type I membrane protein</topology>
    </subcellularLocation>
</comment>
<feature type="non-terminal residue" evidence="10">
    <location>
        <position position="132"/>
    </location>
</feature>
<evidence type="ECO:0000256" key="8">
    <source>
        <dbReference type="PROSITE-ProRule" id="PRU10141"/>
    </source>
</evidence>
<sequence length="132" mass="14330">MTKSFKDKLGEGGYGSVFKGKLRSRHHVAVKLFGKSKGNGQDFINEVASIGRIHHANVAKLIGFCVKGSKQALPHNNLLDENFNPKVFDFGLAKLYSVDDSIVSLTAARGTIGYIALELVYKNLGGISYKAD</sequence>
<evidence type="ECO:0000256" key="6">
    <source>
        <dbReference type="ARBA" id="ARBA00023136"/>
    </source>
</evidence>
<dbReference type="InterPro" id="IPR045874">
    <property type="entry name" value="LRK10/LRL21-25-like"/>
</dbReference>
<evidence type="ECO:0000256" key="2">
    <source>
        <dbReference type="ARBA" id="ARBA00022527"/>
    </source>
</evidence>
<keyword evidence="4" id="KW-0732">Signal</keyword>
<dbReference type="PROSITE" id="PS00107">
    <property type="entry name" value="PROTEIN_KINASE_ATP"/>
    <property type="match status" value="1"/>
</dbReference>
<evidence type="ECO:0000313" key="10">
    <source>
        <dbReference type="EMBL" id="MBA0670113.1"/>
    </source>
</evidence>
<evidence type="ECO:0000256" key="4">
    <source>
        <dbReference type="ARBA" id="ARBA00022729"/>
    </source>
</evidence>
<reference evidence="10 11" key="1">
    <citation type="journal article" date="2019" name="Genome Biol. Evol.">
        <title>Insights into the evolution of the New World diploid cottons (Gossypium, subgenus Houzingenia) based on genome sequencing.</title>
        <authorList>
            <person name="Grover C.E."/>
            <person name="Arick M.A. 2nd"/>
            <person name="Thrash A."/>
            <person name="Conover J.L."/>
            <person name="Sanders W.S."/>
            <person name="Peterson D.G."/>
            <person name="Frelichowski J.E."/>
            <person name="Scheffler J.A."/>
            <person name="Scheffler B.E."/>
            <person name="Wendel J.F."/>
        </authorList>
    </citation>
    <scope>NUCLEOTIDE SEQUENCE [LARGE SCALE GENOMIC DNA]</scope>
    <source>
        <strain evidence="10">57</strain>
        <tissue evidence="10">Leaf</tissue>
    </source>
</reference>
<organism evidence="10 11">
    <name type="scientific">Gossypium klotzschianum</name>
    <dbReference type="NCBI Taxonomy" id="34286"/>
    <lineage>
        <taxon>Eukaryota</taxon>
        <taxon>Viridiplantae</taxon>
        <taxon>Streptophyta</taxon>
        <taxon>Embryophyta</taxon>
        <taxon>Tracheophyta</taxon>
        <taxon>Spermatophyta</taxon>
        <taxon>Magnoliopsida</taxon>
        <taxon>eudicotyledons</taxon>
        <taxon>Gunneridae</taxon>
        <taxon>Pentapetalae</taxon>
        <taxon>rosids</taxon>
        <taxon>malvids</taxon>
        <taxon>Malvales</taxon>
        <taxon>Malvaceae</taxon>
        <taxon>Malvoideae</taxon>
        <taxon>Gossypium</taxon>
    </lineage>
</organism>
<dbReference type="Proteomes" id="UP000593573">
    <property type="component" value="Unassembled WGS sequence"/>
</dbReference>
<keyword evidence="8" id="KW-0547">Nucleotide-binding</keyword>
<dbReference type="GO" id="GO:0016020">
    <property type="term" value="C:membrane"/>
    <property type="evidence" value="ECO:0007669"/>
    <property type="project" value="UniProtKB-SubCell"/>
</dbReference>
<evidence type="ECO:0000256" key="5">
    <source>
        <dbReference type="ARBA" id="ARBA00022989"/>
    </source>
</evidence>
<evidence type="ECO:0000256" key="1">
    <source>
        <dbReference type="ARBA" id="ARBA00004479"/>
    </source>
</evidence>
<dbReference type="PROSITE" id="PS50011">
    <property type="entry name" value="PROTEIN_KINASE_DOM"/>
    <property type="match status" value="1"/>
</dbReference>
<protein>
    <recommendedName>
        <fullName evidence="9">Protein kinase domain-containing protein</fullName>
    </recommendedName>
</protein>
<evidence type="ECO:0000256" key="7">
    <source>
        <dbReference type="ARBA" id="ARBA00023180"/>
    </source>
</evidence>
<dbReference type="GO" id="GO:0005524">
    <property type="term" value="F:ATP binding"/>
    <property type="evidence" value="ECO:0007669"/>
    <property type="project" value="UniProtKB-UniRule"/>
</dbReference>
<keyword evidence="8" id="KW-0067">ATP-binding</keyword>
<keyword evidence="3" id="KW-0812">Transmembrane</keyword>
<dbReference type="SUPFAM" id="SSF56112">
    <property type="entry name" value="Protein kinase-like (PK-like)"/>
    <property type="match status" value="1"/>
</dbReference>
<dbReference type="AlphaFoldDB" id="A0A7J8W5E2"/>
<keyword evidence="11" id="KW-1185">Reference proteome</keyword>
<dbReference type="InterPro" id="IPR001245">
    <property type="entry name" value="Ser-Thr/Tyr_kinase_cat_dom"/>
</dbReference>
<dbReference type="PANTHER" id="PTHR27009">
    <property type="entry name" value="RUST RESISTANCE KINASE LR10-RELATED"/>
    <property type="match status" value="1"/>
</dbReference>
<gene>
    <name evidence="10" type="ORF">Goklo_024944</name>
</gene>
<dbReference type="GO" id="GO:0004674">
    <property type="term" value="F:protein serine/threonine kinase activity"/>
    <property type="evidence" value="ECO:0007669"/>
    <property type="project" value="UniProtKB-KW"/>
</dbReference>
<dbReference type="Gene3D" id="3.30.200.20">
    <property type="entry name" value="Phosphorylase Kinase, domain 1"/>
    <property type="match status" value="1"/>
</dbReference>
<dbReference type="EMBL" id="JABFAB010235296">
    <property type="protein sequence ID" value="MBA0670113.1"/>
    <property type="molecule type" value="Genomic_DNA"/>
</dbReference>
<keyword evidence="7" id="KW-0325">Glycoprotein</keyword>
<dbReference type="InterPro" id="IPR017441">
    <property type="entry name" value="Protein_kinase_ATP_BS"/>
</dbReference>
<keyword evidence="2" id="KW-0808">Transferase</keyword>
<keyword evidence="2" id="KW-0418">Kinase</keyword>
<evidence type="ECO:0000256" key="3">
    <source>
        <dbReference type="ARBA" id="ARBA00022692"/>
    </source>
</evidence>
<dbReference type="Gene3D" id="1.10.510.10">
    <property type="entry name" value="Transferase(Phosphotransferase) domain 1"/>
    <property type="match status" value="1"/>
</dbReference>
<keyword evidence="6" id="KW-0472">Membrane</keyword>